<dbReference type="InterPro" id="IPR040632">
    <property type="entry name" value="Sulfotransfer_4"/>
</dbReference>
<evidence type="ECO:0000313" key="2">
    <source>
        <dbReference type="Proteomes" id="UP000051870"/>
    </source>
</evidence>
<accession>A0A0P1IC82</accession>
<dbReference type="PANTHER" id="PTHR36978:SF4">
    <property type="entry name" value="P-LOOP CONTAINING NUCLEOSIDE TRIPHOSPHATE HYDROLASE PROTEIN"/>
    <property type="match status" value="1"/>
</dbReference>
<evidence type="ECO:0000313" key="1">
    <source>
        <dbReference type="EMBL" id="CUK04615.1"/>
    </source>
</evidence>
<dbReference type="PANTHER" id="PTHR36978">
    <property type="entry name" value="P-LOOP CONTAINING NUCLEOTIDE TRIPHOSPHATE HYDROLASE"/>
    <property type="match status" value="1"/>
</dbReference>
<organism evidence="1 2">
    <name type="scientific">Shimia thalassica</name>
    <dbReference type="NCBI Taxonomy" id="1715693"/>
    <lineage>
        <taxon>Bacteria</taxon>
        <taxon>Pseudomonadati</taxon>
        <taxon>Pseudomonadota</taxon>
        <taxon>Alphaproteobacteria</taxon>
        <taxon>Rhodobacterales</taxon>
        <taxon>Roseobacteraceae</taxon>
    </lineage>
</organism>
<proteinExistence type="predicted"/>
<dbReference type="STRING" id="1715693.PH7735_02806"/>
<dbReference type="RefSeq" id="WP_145865336.1">
    <property type="nucleotide sequence ID" value="NZ_CYTW01000003.1"/>
</dbReference>
<gene>
    <name evidence="1" type="ORF">PH7735_02806</name>
</gene>
<protein>
    <recommendedName>
        <fullName evidence="3">Sulfotransferase family protein</fullName>
    </recommendedName>
</protein>
<name>A0A0P1IC82_9RHOB</name>
<sequence length="211" mass="24022">MKMINLGLPKSGTTTLQRALETSGVPSAHWAVAPVIGPANLEQLETYVGYRMYRDHFRGLDPLQGLAEFDVITQVDMVSDHYSFWPQTDLALLRSIRAHHPECTFLLLRRDPAKVAKSIVGWLDMQARLANTGAPGLPAPFAQDAEYLERWVTSHYTNLRTWFDNDPKYVEVDIASEEARDVLEDCLGQKFEWWGKANKSRKPNAARHWTL</sequence>
<keyword evidence="2" id="KW-1185">Reference proteome</keyword>
<dbReference type="EMBL" id="CYTW01000003">
    <property type="protein sequence ID" value="CUK04615.1"/>
    <property type="molecule type" value="Genomic_DNA"/>
</dbReference>
<dbReference type="Gene3D" id="3.40.50.300">
    <property type="entry name" value="P-loop containing nucleotide triphosphate hydrolases"/>
    <property type="match status" value="1"/>
</dbReference>
<dbReference type="InterPro" id="IPR027417">
    <property type="entry name" value="P-loop_NTPase"/>
</dbReference>
<dbReference type="Proteomes" id="UP000051870">
    <property type="component" value="Unassembled WGS sequence"/>
</dbReference>
<dbReference type="GeneID" id="83881813"/>
<dbReference type="AlphaFoldDB" id="A0A0P1IC82"/>
<evidence type="ECO:0008006" key="3">
    <source>
        <dbReference type="Google" id="ProtNLM"/>
    </source>
</evidence>
<dbReference type="SUPFAM" id="SSF52540">
    <property type="entry name" value="P-loop containing nucleoside triphosphate hydrolases"/>
    <property type="match status" value="1"/>
</dbReference>
<dbReference type="Pfam" id="PF17784">
    <property type="entry name" value="Sulfotransfer_4"/>
    <property type="match status" value="1"/>
</dbReference>
<reference evidence="2" key="1">
    <citation type="submission" date="2015-09" db="EMBL/GenBank/DDBJ databases">
        <authorList>
            <person name="Rodrigo-Torres Lidia"/>
            <person name="Arahal R.David."/>
        </authorList>
    </citation>
    <scope>NUCLEOTIDE SEQUENCE [LARGE SCALE GENOMIC DNA]</scope>
    <source>
        <strain evidence="2">CECT 7735</strain>
    </source>
</reference>